<keyword evidence="3" id="KW-0813">Transport</keyword>
<evidence type="ECO:0000256" key="11">
    <source>
        <dbReference type="ARBA" id="ARBA00023201"/>
    </source>
</evidence>
<feature type="transmembrane region" description="Helical" evidence="14">
    <location>
        <begin position="378"/>
        <end position="399"/>
    </location>
</feature>
<dbReference type="RefSeq" id="WP_008708660.1">
    <property type="nucleotide sequence ID" value="NZ_CABKQM010000002.1"/>
</dbReference>
<comment type="similarity">
    <text evidence="2 13">Belongs to the sodium:solute symporter (SSF) (TC 2.A.21) family.</text>
</comment>
<feature type="transmembrane region" description="Helical" evidence="14">
    <location>
        <begin position="222"/>
        <end position="245"/>
    </location>
</feature>
<evidence type="ECO:0000256" key="5">
    <source>
        <dbReference type="ARBA" id="ARBA00022692"/>
    </source>
</evidence>
<gene>
    <name evidence="15" type="ORF">NE630_14790</name>
</gene>
<evidence type="ECO:0000256" key="4">
    <source>
        <dbReference type="ARBA" id="ARBA00022475"/>
    </source>
</evidence>
<sequence length="483" mass="50086">MFTFAPLWIGYALILVLIAKYSRSHDALLPGKVGVVVQALAYVATYISAVALVGFGGLCYLFGLQMLLVAAGNVWFGTWFVYRYLAWPTRLWQRKLDARTPAELLAKAYQIPVLQTFIGAISVVLLVVYGSAVFKGAAVMVAGVLPISVNAALIALVAIVGLSVIWGGLRGVLYTEAIQGFVMIIGVGALLIALLKAVGGPVHGLQQLAALPPAKGADNGFLALSSGAGGLNVIFLTIVTSVGIWAQPQLIQRHFALRSMEETKKAAPLAMLALSVVVGGAYFASALSRVMLGDGITNPDIVLPTLVHQLLPAFGQQMFALAIVSASLSTASALLHIASGSLGRDVFKKELKGWSWRGVVVLCTLGSGIFAIKSGSIIAVICATSWTLLACAIMVPYLGLLAFGPKAGPQAALASSLGGFVGSIAWYMTAYASTSKAITGLAAPGILGAIHPIIPGILASAAIFALCAKRVSVKAEAKAEAEA</sequence>
<keyword evidence="16" id="KW-1185">Reference proteome</keyword>
<dbReference type="PANTHER" id="PTHR48086:SF3">
    <property type="entry name" value="SODIUM_PROLINE SYMPORTER"/>
    <property type="match status" value="1"/>
</dbReference>
<dbReference type="GO" id="GO:0015824">
    <property type="term" value="P:proline transport"/>
    <property type="evidence" value="ECO:0007669"/>
    <property type="project" value="TreeGrafter"/>
</dbReference>
<comment type="caution">
    <text evidence="15">The sequence shown here is derived from an EMBL/GenBank/DDBJ whole genome shotgun (WGS) entry which is preliminary data.</text>
</comment>
<keyword evidence="6" id="KW-0769">Symport</keyword>
<evidence type="ECO:0000256" key="8">
    <source>
        <dbReference type="ARBA" id="ARBA00023053"/>
    </source>
</evidence>
<evidence type="ECO:0000256" key="7">
    <source>
        <dbReference type="ARBA" id="ARBA00022989"/>
    </source>
</evidence>
<organism evidence="15 16">
    <name type="scientific">Cloacibacillus evryensis</name>
    <dbReference type="NCBI Taxonomy" id="508460"/>
    <lineage>
        <taxon>Bacteria</taxon>
        <taxon>Thermotogati</taxon>
        <taxon>Synergistota</taxon>
        <taxon>Synergistia</taxon>
        <taxon>Synergistales</taxon>
        <taxon>Synergistaceae</taxon>
        <taxon>Cloacibacillus</taxon>
    </lineage>
</organism>
<name>A0AAW5K4J1_9BACT</name>
<feature type="transmembrane region" description="Helical" evidence="14">
    <location>
        <begin position="35"/>
        <end position="56"/>
    </location>
</feature>
<evidence type="ECO:0000256" key="13">
    <source>
        <dbReference type="RuleBase" id="RU362091"/>
    </source>
</evidence>
<dbReference type="GeneID" id="95757706"/>
<feature type="transmembrane region" description="Helical" evidence="14">
    <location>
        <begin position="181"/>
        <end position="202"/>
    </location>
</feature>
<feature type="transmembrane region" description="Helical" evidence="14">
    <location>
        <begin position="318"/>
        <end position="342"/>
    </location>
</feature>
<evidence type="ECO:0000256" key="2">
    <source>
        <dbReference type="ARBA" id="ARBA00006434"/>
    </source>
</evidence>
<feature type="transmembrane region" description="Helical" evidence="14">
    <location>
        <begin position="354"/>
        <end position="372"/>
    </location>
</feature>
<evidence type="ECO:0000256" key="10">
    <source>
        <dbReference type="ARBA" id="ARBA00023136"/>
    </source>
</evidence>
<feature type="transmembrane region" description="Helical" evidence="14">
    <location>
        <begin position="147"/>
        <end position="169"/>
    </location>
</feature>
<keyword evidence="11" id="KW-0739">Sodium transport</keyword>
<dbReference type="Proteomes" id="UP001205919">
    <property type="component" value="Unassembled WGS sequence"/>
</dbReference>
<evidence type="ECO:0000256" key="3">
    <source>
        <dbReference type="ARBA" id="ARBA00022448"/>
    </source>
</evidence>
<dbReference type="PANTHER" id="PTHR48086">
    <property type="entry name" value="SODIUM/PROLINE SYMPORTER-RELATED"/>
    <property type="match status" value="1"/>
</dbReference>
<dbReference type="GO" id="GO:0015193">
    <property type="term" value="F:L-proline transmembrane transporter activity"/>
    <property type="evidence" value="ECO:0007669"/>
    <property type="project" value="TreeGrafter"/>
</dbReference>
<keyword evidence="9" id="KW-0406">Ion transport</keyword>
<keyword evidence="5 14" id="KW-0812">Transmembrane</keyword>
<dbReference type="PROSITE" id="PS50283">
    <property type="entry name" value="NA_SOLUT_SYMP_3"/>
    <property type="match status" value="1"/>
</dbReference>
<keyword evidence="4" id="KW-1003">Cell membrane</keyword>
<keyword evidence="7 14" id="KW-1133">Transmembrane helix</keyword>
<comment type="catalytic activity">
    <reaction evidence="12">
        <text>L-proline(in) + Na(+)(in) = L-proline(out) + Na(+)(out)</text>
        <dbReference type="Rhea" id="RHEA:28967"/>
        <dbReference type="ChEBI" id="CHEBI:29101"/>
        <dbReference type="ChEBI" id="CHEBI:60039"/>
    </reaction>
</comment>
<keyword evidence="8" id="KW-0915">Sodium</keyword>
<evidence type="ECO:0000256" key="9">
    <source>
        <dbReference type="ARBA" id="ARBA00023065"/>
    </source>
</evidence>
<feature type="transmembrane region" description="Helical" evidence="14">
    <location>
        <begin position="117"/>
        <end position="141"/>
    </location>
</feature>
<protein>
    <submittedName>
        <fullName evidence="15">Sodium:solute symporter family protein</fullName>
    </submittedName>
</protein>
<reference evidence="15 16" key="1">
    <citation type="submission" date="2022-06" db="EMBL/GenBank/DDBJ databases">
        <title>Isolation of gut microbiota from human fecal samples.</title>
        <authorList>
            <person name="Pamer E.G."/>
            <person name="Barat B."/>
            <person name="Waligurski E."/>
            <person name="Medina S."/>
            <person name="Paddock L."/>
            <person name="Mostad J."/>
        </authorList>
    </citation>
    <scope>NUCLEOTIDE SEQUENCE [LARGE SCALE GENOMIC DNA]</scope>
    <source>
        <strain evidence="15 16">DFI.9.90</strain>
    </source>
</reference>
<evidence type="ECO:0000256" key="6">
    <source>
        <dbReference type="ARBA" id="ARBA00022847"/>
    </source>
</evidence>
<proteinExistence type="inferred from homology"/>
<dbReference type="Gene3D" id="1.20.1730.10">
    <property type="entry name" value="Sodium/glucose cotransporter"/>
    <property type="match status" value="1"/>
</dbReference>
<dbReference type="EMBL" id="JANFYT010000054">
    <property type="protein sequence ID" value="MCQ4815700.1"/>
    <property type="molecule type" value="Genomic_DNA"/>
</dbReference>
<dbReference type="GO" id="GO:0005886">
    <property type="term" value="C:plasma membrane"/>
    <property type="evidence" value="ECO:0007669"/>
    <property type="project" value="UniProtKB-SubCell"/>
</dbReference>
<dbReference type="InterPro" id="IPR038377">
    <property type="entry name" value="Na/Glc_symporter_sf"/>
</dbReference>
<dbReference type="InterPro" id="IPR050277">
    <property type="entry name" value="Sodium:Solute_Symporter"/>
</dbReference>
<evidence type="ECO:0000256" key="1">
    <source>
        <dbReference type="ARBA" id="ARBA00004651"/>
    </source>
</evidence>
<accession>A0AAW5K4J1</accession>
<keyword evidence="10 14" id="KW-0472">Membrane</keyword>
<feature type="transmembrane region" description="Helical" evidence="14">
    <location>
        <begin position="62"/>
        <end position="85"/>
    </location>
</feature>
<evidence type="ECO:0000256" key="12">
    <source>
        <dbReference type="ARBA" id="ARBA00033708"/>
    </source>
</evidence>
<evidence type="ECO:0000313" key="15">
    <source>
        <dbReference type="EMBL" id="MCQ4815700.1"/>
    </source>
</evidence>
<dbReference type="GO" id="GO:0005298">
    <property type="term" value="F:proline:sodium symporter activity"/>
    <property type="evidence" value="ECO:0007669"/>
    <property type="project" value="TreeGrafter"/>
</dbReference>
<comment type="subcellular location">
    <subcellularLocation>
        <location evidence="1">Cell membrane</location>
        <topology evidence="1">Multi-pass membrane protein</topology>
    </subcellularLocation>
</comment>
<evidence type="ECO:0000313" key="16">
    <source>
        <dbReference type="Proteomes" id="UP001205919"/>
    </source>
</evidence>
<feature type="transmembrane region" description="Helical" evidence="14">
    <location>
        <begin position="449"/>
        <end position="468"/>
    </location>
</feature>
<feature type="transmembrane region" description="Helical" evidence="14">
    <location>
        <begin position="266"/>
        <end position="284"/>
    </location>
</feature>
<feature type="transmembrane region" description="Helical" evidence="14">
    <location>
        <begin position="6"/>
        <end position="23"/>
    </location>
</feature>
<dbReference type="AlphaFoldDB" id="A0AAW5K4J1"/>
<feature type="transmembrane region" description="Helical" evidence="14">
    <location>
        <begin position="411"/>
        <end position="429"/>
    </location>
</feature>
<dbReference type="Pfam" id="PF00474">
    <property type="entry name" value="SSF"/>
    <property type="match status" value="1"/>
</dbReference>
<dbReference type="InterPro" id="IPR001734">
    <property type="entry name" value="Na/solute_symporter"/>
</dbReference>
<evidence type="ECO:0000256" key="14">
    <source>
        <dbReference type="SAM" id="Phobius"/>
    </source>
</evidence>